<dbReference type="EMBL" id="BSDY01000013">
    <property type="protein sequence ID" value="GLI57152.1"/>
    <property type="molecule type" value="Genomic_DNA"/>
</dbReference>
<keyword evidence="2" id="KW-1185">Reference proteome</keyword>
<accession>A0A9W6LP26</accession>
<reference evidence="1" key="1">
    <citation type="submission" date="2022-12" db="EMBL/GenBank/DDBJ databases">
        <title>Reference genome sequencing for broad-spectrum identification of bacterial and archaeal isolates by mass spectrometry.</title>
        <authorList>
            <person name="Sekiguchi Y."/>
            <person name="Tourlousse D.M."/>
        </authorList>
    </citation>
    <scope>NUCLEOTIDE SEQUENCE</scope>
    <source>
        <strain evidence="1">10succ1</strain>
    </source>
</reference>
<dbReference type="InterPro" id="IPR036388">
    <property type="entry name" value="WH-like_DNA-bd_sf"/>
</dbReference>
<comment type="caution">
    <text evidence="1">The sequence shown here is derived from an EMBL/GenBank/DDBJ whole genome shotgun (WGS) entry which is preliminary data.</text>
</comment>
<dbReference type="Gene3D" id="1.10.10.10">
    <property type="entry name" value="Winged helix-like DNA-binding domain superfamily/Winged helix DNA-binding domain"/>
    <property type="match status" value="1"/>
</dbReference>
<proteinExistence type="predicted"/>
<name>A0A9W6LP26_9FUSO</name>
<evidence type="ECO:0000313" key="1">
    <source>
        <dbReference type="EMBL" id="GLI57152.1"/>
    </source>
</evidence>
<dbReference type="InterPro" id="IPR036390">
    <property type="entry name" value="WH_DNA-bd_sf"/>
</dbReference>
<dbReference type="AlphaFoldDB" id="A0A9W6LP26"/>
<gene>
    <name evidence="1" type="ORF">PM10SUCC1_26660</name>
</gene>
<dbReference type="Proteomes" id="UP001144471">
    <property type="component" value="Unassembled WGS sequence"/>
</dbReference>
<dbReference type="Pfam" id="PF09639">
    <property type="entry name" value="YjcQ"/>
    <property type="match status" value="1"/>
</dbReference>
<dbReference type="RefSeq" id="WP_281836619.1">
    <property type="nucleotide sequence ID" value="NZ_BSDY01000013.1"/>
</dbReference>
<dbReference type="SUPFAM" id="SSF46785">
    <property type="entry name" value="Winged helix' DNA-binding domain"/>
    <property type="match status" value="1"/>
</dbReference>
<evidence type="ECO:0000313" key="2">
    <source>
        <dbReference type="Proteomes" id="UP001144471"/>
    </source>
</evidence>
<dbReference type="InterPro" id="IPR018597">
    <property type="entry name" value="Phage_Tuc2009_YjcQ"/>
</dbReference>
<protein>
    <recommendedName>
        <fullName evidence="3">YjcQ protein</fullName>
    </recommendedName>
</protein>
<sequence length="90" mass="10316">MSERNSVYKILKAIDASSGRGDFDVERDLDLDKLKISEYRRELIIESLVDFGYIEGITISTDMYRDSLIKAEEPRLTSAGMECLKNSSFR</sequence>
<evidence type="ECO:0008006" key="3">
    <source>
        <dbReference type="Google" id="ProtNLM"/>
    </source>
</evidence>
<organism evidence="1 2">
    <name type="scientific">Propionigenium maris DSM 9537</name>
    <dbReference type="NCBI Taxonomy" id="1123000"/>
    <lineage>
        <taxon>Bacteria</taxon>
        <taxon>Fusobacteriati</taxon>
        <taxon>Fusobacteriota</taxon>
        <taxon>Fusobacteriia</taxon>
        <taxon>Fusobacteriales</taxon>
        <taxon>Fusobacteriaceae</taxon>
        <taxon>Propionigenium</taxon>
    </lineage>
</organism>